<evidence type="ECO:0000313" key="8">
    <source>
        <dbReference type="EMBL" id="EFX88249.1"/>
    </source>
</evidence>
<accession>E9FXP2</accession>
<dbReference type="Proteomes" id="UP000000305">
    <property type="component" value="Unassembled WGS sequence"/>
</dbReference>
<dbReference type="GO" id="GO:0016020">
    <property type="term" value="C:membrane"/>
    <property type="evidence" value="ECO:0007669"/>
    <property type="project" value="InterPro"/>
</dbReference>
<keyword evidence="2" id="KW-0677">Repeat</keyword>
<dbReference type="PANTHER" id="PTHR19325:SF575">
    <property type="entry name" value="LOCOMOTION-RELATED PROTEIN HIKARU GENKI"/>
    <property type="match status" value="1"/>
</dbReference>
<dbReference type="SUPFAM" id="SSF57535">
    <property type="entry name" value="Complement control module/SCR domain"/>
    <property type="match status" value="4"/>
</dbReference>
<dbReference type="EMBL" id="GL732526">
    <property type="protein sequence ID" value="EFX88249.1"/>
    <property type="molecule type" value="Genomic_DNA"/>
</dbReference>
<keyword evidence="5" id="KW-0325">Glycoprotein</keyword>
<comment type="caution">
    <text evidence="6">Lacks conserved residue(s) required for the propagation of feature annotation.</text>
</comment>
<feature type="domain" description="Sushi" evidence="7">
    <location>
        <begin position="166"/>
        <end position="223"/>
    </location>
</feature>
<sequence>MYQDKVSLHMNHWILFSESCYFGGVPCNSQQHMCNHQCYEFRFGVNGVGGGCRYWPFATQPLKSSYGFGETIQFSCRLGYVLEDPQMSALTCADDGQWDEQEIPVCEPIRCSDVQVPKHGTVSGTSSILDSRITFSCQEGYQLNGEEQITCRPDGTWSHPAVCVTRSCGDPPNIDNGFAVVRGPGVGDPISYSYQTGHRLSVVESRTCLSNGRWSGEDPACDPVVCAVPEAPGHGSWTVGGFVPGSTIRFQCKPGFTLVGSATVTCLTDKSWSDRPPSCQQITCRPLRDVSGQ</sequence>
<keyword evidence="3" id="KW-0106">Calcium</keyword>
<dbReference type="OMA" id="CNEVICI"/>
<feature type="domain" description="Sushi" evidence="7">
    <location>
        <begin position="224"/>
        <end position="281"/>
    </location>
</feature>
<evidence type="ECO:0000256" key="6">
    <source>
        <dbReference type="PROSITE-ProRule" id="PRU00302"/>
    </source>
</evidence>
<dbReference type="STRING" id="6669.E9FXP2"/>
<evidence type="ECO:0000313" key="9">
    <source>
        <dbReference type="Proteomes" id="UP000000305"/>
    </source>
</evidence>
<gene>
    <name evidence="8" type="ORF">DAPPUDRAFT_234882</name>
</gene>
<dbReference type="InParanoid" id="E9FXP2"/>
<dbReference type="InterPro" id="IPR000436">
    <property type="entry name" value="Sushi_SCR_CCP_dom"/>
</dbReference>
<evidence type="ECO:0000256" key="2">
    <source>
        <dbReference type="ARBA" id="ARBA00022737"/>
    </source>
</evidence>
<organism evidence="8 9">
    <name type="scientific">Daphnia pulex</name>
    <name type="common">Water flea</name>
    <dbReference type="NCBI Taxonomy" id="6669"/>
    <lineage>
        <taxon>Eukaryota</taxon>
        <taxon>Metazoa</taxon>
        <taxon>Ecdysozoa</taxon>
        <taxon>Arthropoda</taxon>
        <taxon>Crustacea</taxon>
        <taxon>Branchiopoda</taxon>
        <taxon>Diplostraca</taxon>
        <taxon>Cladocera</taxon>
        <taxon>Anomopoda</taxon>
        <taxon>Daphniidae</taxon>
        <taxon>Daphnia</taxon>
    </lineage>
</organism>
<feature type="domain" description="Sushi" evidence="7">
    <location>
        <begin position="109"/>
        <end position="165"/>
    </location>
</feature>
<dbReference type="SMART" id="SM00032">
    <property type="entry name" value="CCP"/>
    <property type="match status" value="4"/>
</dbReference>
<dbReference type="InterPro" id="IPR050350">
    <property type="entry name" value="Compl-Cell_Adhes-Reg"/>
</dbReference>
<evidence type="ECO:0000259" key="7">
    <source>
        <dbReference type="PROSITE" id="PS50923"/>
    </source>
</evidence>
<dbReference type="AlphaFoldDB" id="E9FXP2"/>
<dbReference type="PROSITE" id="PS50923">
    <property type="entry name" value="SUSHI"/>
    <property type="match status" value="4"/>
</dbReference>
<dbReference type="PhylomeDB" id="E9FXP2"/>
<reference evidence="8 9" key="1">
    <citation type="journal article" date="2011" name="Science">
        <title>The ecoresponsive genome of Daphnia pulex.</title>
        <authorList>
            <person name="Colbourne J.K."/>
            <person name="Pfrender M.E."/>
            <person name="Gilbert D."/>
            <person name="Thomas W.K."/>
            <person name="Tucker A."/>
            <person name="Oakley T.H."/>
            <person name="Tokishita S."/>
            <person name="Aerts A."/>
            <person name="Arnold G.J."/>
            <person name="Basu M.K."/>
            <person name="Bauer D.J."/>
            <person name="Caceres C.E."/>
            <person name="Carmel L."/>
            <person name="Casola C."/>
            <person name="Choi J.H."/>
            <person name="Detter J.C."/>
            <person name="Dong Q."/>
            <person name="Dusheyko S."/>
            <person name="Eads B.D."/>
            <person name="Frohlich T."/>
            <person name="Geiler-Samerotte K.A."/>
            <person name="Gerlach D."/>
            <person name="Hatcher P."/>
            <person name="Jogdeo S."/>
            <person name="Krijgsveld J."/>
            <person name="Kriventseva E.V."/>
            <person name="Kultz D."/>
            <person name="Laforsch C."/>
            <person name="Lindquist E."/>
            <person name="Lopez J."/>
            <person name="Manak J.R."/>
            <person name="Muller J."/>
            <person name="Pangilinan J."/>
            <person name="Patwardhan R.P."/>
            <person name="Pitluck S."/>
            <person name="Pritham E.J."/>
            <person name="Rechtsteiner A."/>
            <person name="Rho M."/>
            <person name="Rogozin I.B."/>
            <person name="Sakarya O."/>
            <person name="Salamov A."/>
            <person name="Schaack S."/>
            <person name="Shapiro H."/>
            <person name="Shiga Y."/>
            <person name="Skalitzky C."/>
            <person name="Smith Z."/>
            <person name="Souvorov A."/>
            <person name="Sung W."/>
            <person name="Tang Z."/>
            <person name="Tsuchiya D."/>
            <person name="Tu H."/>
            <person name="Vos H."/>
            <person name="Wang M."/>
            <person name="Wolf Y.I."/>
            <person name="Yamagata H."/>
            <person name="Yamada T."/>
            <person name="Ye Y."/>
            <person name="Shaw J.R."/>
            <person name="Andrews J."/>
            <person name="Crease T.J."/>
            <person name="Tang H."/>
            <person name="Lucas S.M."/>
            <person name="Robertson H.M."/>
            <person name="Bork P."/>
            <person name="Koonin E.V."/>
            <person name="Zdobnov E.M."/>
            <person name="Grigoriev I.V."/>
            <person name="Lynch M."/>
            <person name="Boore J.L."/>
        </authorList>
    </citation>
    <scope>NUCLEOTIDE SEQUENCE [LARGE SCALE GENOMIC DNA]</scope>
</reference>
<dbReference type="eggNOG" id="KOG4297">
    <property type="taxonomic scope" value="Eukaryota"/>
</dbReference>
<evidence type="ECO:0000256" key="1">
    <source>
        <dbReference type="ARBA" id="ARBA00022659"/>
    </source>
</evidence>
<dbReference type="OrthoDB" id="6127264at2759"/>
<evidence type="ECO:0000256" key="4">
    <source>
        <dbReference type="ARBA" id="ARBA00023157"/>
    </source>
</evidence>
<name>E9FXP2_DAPPU</name>
<evidence type="ECO:0000256" key="3">
    <source>
        <dbReference type="ARBA" id="ARBA00022837"/>
    </source>
</evidence>
<dbReference type="PANTHER" id="PTHR19325">
    <property type="entry name" value="COMPLEMENT COMPONENT-RELATED SUSHI DOMAIN-CONTAINING"/>
    <property type="match status" value="1"/>
</dbReference>
<dbReference type="Pfam" id="PF00084">
    <property type="entry name" value="Sushi"/>
    <property type="match status" value="4"/>
</dbReference>
<feature type="domain" description="Sushi" evidence="7">
    <location>
        <begin position="50"/>
        <end position="108"/>
    </location>
</feature>
<dbReference type="KEGG" id="dpx:DAPPUDRAFT_234882"/>
<keyword evidence="1 6" id="KW-0768">Sushi</keyword>
<proteinExistence type="predicted"/>
<protein>
    <recommendedName>
        <fullName evidence="7">Sushi domain-containing protein</fullName>
    </recommendedName>
</protein>
<dbReference type="InterPro" id="IPR035976">
    <property type="entry name" value="Sushi/SCR/CCP_sf"/>
</dbReference>
<feature type="disulfide bond" evidence="6">
    <location>
        <begin position="252"/>
        <end position="279"/>
    </location>
</feature>
<keyword evidence="4 6" id="KW-1015">Disulfide bond</keyword>
<keyword evidence="9" id="KW-1185">Reference proteome</keyword>
<evidence type="ECO:0000256" key="5">
    <source>
        <dbReference type="ARBA" id="ARBA00023180"/>
    </source>
</evidence>
<dbReference type="PRINTS" id="PR00343">
    <property type="entry name" value="SELECTIN"/>
</dbReference>
<dbReference type="Gene3D" id="2.10.70.10">
    <property type="entry name" value="Complement Module, domain 1"/>
    <property type="match status" value="4"/>
</dbReference>
<dbReference type="InterPro" id="IPR002396">
    <property type="entry name" value="Selectin_superfamily"/>
</dbReference>
<dbReference type="HOGENOM" id="CLU_950798_0_0_1"/>
<dbReference type="GO" id="GO:0007155">
    <property type="term" value="P:cell adhesion"/>
    <property type="evidence" value="ECO:0007669"/>
    <property type="project" value="InterPro"/>
</dbReference>
<dbReference type="CDD" id="cd00033">
    <property type="entry name" value="CCP"/>
    <property type="match status" value="4"/>
</dbReference>